<dbReference type="Proteomes" id="UP000199700">
    <property type="component" value="Chromosome"/>
</dbReference>
<dbReference type="RefSeq" id="WP_092103200.1">
    <property type="nucleotide sequence ID" value="NZ_LT629739.1"/>
</dbReference>
<proteinExistence type="predicted"/>
<dbReference type="EMBL" id="LT629739">
    <property type="protein sequence ID" value="SDR87520.1"/>
    <property type="molecule type" value="Genomic_DNA"/>
</dbReference>
<organism evidence="1 2">
    <name type="scientific">Brevibacterium sandarakinum</name>
    <dbReference type="NCBI Taxonomy" id="629680"/>
    <lineage>
        <taxon>Bacteria</taxon>
        <taxon>Bacillati</taxon>
        <taxon>Actinomycetota</taxon>
        <taxon>Actinomycetes</taxon>
        <taxon>Micrococcales</taxon>
        <taxon>Brevibacteriaceae</taxon>
        <taxon>Brevibacterium</taxon>
    </lineage>
</organism>
<dbReference type="AlphaFoldDB" id="A0A1H1MLR0"/>
<dbReference type="OrthoDB" id="4807776at2"/>
<evidence type="ECO:0000313" key="1">
    <source>
        <dbReference type="EMBL" id="SDR87520.1"/>
    </source>
</evidence>
<evidence type="ECO:0008006" key="3">
    <source>
        <dbReference type="Google" id="ProtNLM"/>
    </source>
</evidence>
<reference evidence="1" key="1">
    <citation type="submission" date="2016-10" db="EMBL/GenBank/DDBJ databases">
        <authorList>
            <person name="Varghese N."/>
            <person name="Submissions S."/>
        </authorList>
    </citation>
    <scope>NUCLEOTIDE SEQUENCE [LARGE SCALE GENOMIC DNA]</scope>
    <source>
        <strain evidence="1">DSM 22082</strain>
    </source>
</reference>
<accession>A0A1H1MLR0</accession>
<sequence length="351" mass="39239">MYNIVRTRQLNAQGVLSRAIRSAVGCCLLKLTHGMYSIVARCQNPRHSRIGNLISDDAWIEQVGAQTDASGRKSFTLLDTIEKLRVASYPLYRNDDVVCGVSAAYIHDLPLYRPPRGLIHVANPSLRWKSNDLSRTTKSIPAEDTVHIGKLALTAPVRTAFDLIGQLGEPEAFAALERVLRKAVFGSDINADNAARFGYPKNTELMARAKMEESFVPALRRLSKGQTRAERLLVGVGPLSESYAESRCGYNLALLKIEGFDQQVDVFDGSRHIARVDFMHRETKTIILVDGVTKYVDHGFSLMRKESAQYNRLIAMGYRIIRLSFDETLDLEALATKLFGQAPWLRAARSR</sequence>
<evidence type="ECO:0000313" key="2">
    <source>
        <dbReference type="Proteomes" id="UP000199700"/>
    </source>
</evidence>
<gene>
    <name evidence="1" type="ORF">SAMN04489751_0688</name>
</gene>
<protein>
    <recommendedName>
        <fullName evidence="3">DUF559 domain-containing protein</fullName>
    </recommendedName>
</protein>
<name>A0A1H1MLR0_BRESA</name>
<dbReference type="STRING" id="629680.SAMN04489751_0688"/>
<keyword evidence="2" id="KW-1185">Reference proteome</keyword>